<evidence type="ECO:0000313" key="7">
    <source>
        <dbReference type="Proteomes" id="UP000823847"/>
    </source>
</evidence>
<dbReference type="GO" id="GO:0003677">
    <property type="term" value="F:DNA binding"/>
    <property type="evidence" value="ECO:0007669"/>
    <property type="project" value="InterPro"/>
</dbReference>
<protein>
    <submittedName>
        <fullName evidence="6">Site-specific DNA-methyltransferase</fullName>
    </submittedName>
</protein>
<dbReference type="PROSITE" id="PS00092">
    <property type="entry name" value="N6_MTASE"/>
    <property type="match status" value="1"/>
</dbReference>
<name>A0A9D2BQN3_9BACT</name>
<keyword evidence="4" id="KW-0175">Coiled coil</keyword>
<accession>A0A9D2BQN3</accession>
<dbReference type="InterPro" id="IPR029063">
    <property type="entry name" value="SAM-dependent_MTases_sf"/>
</dbReference>
<dbReference type="GO" id="GO:0032259">
    <property type="term" value="P:methylation"/>
    <property type="evidence" value="ECO:0007669"/>
    <property type="project" value="UniProtKB-KW"/>
</dbReference>
<evidence type="ECO:0000259" key="5">
    <source>
        <dbReference type="Pfam" id="PF01555"/>
    </source>
</evidence>
<evidence type="ECO:0000256" key="3">
    <source>
        <dbReference type="ARBA" id="ARBA00022679"/>
    </source>
</evidence>
<sequence length="1014" mass="117973">MATQFDKFIATMKKVLMLDQADLDFGIYRIMNQKRDQIESYLNNDLRKQVAEAIRENASNDAETLKKQLTQLVATLTAAGMNPDDAPKVQELKERIAQCGNSEELENEVYSHLTIFFGRYYDSGDFISQRRYKKNVYAIPYEGEEVKLYWVNADQYYIKTAEYFRNYRFAVGCDKFCEFTLREATTEQNNNVAQNNMERRFALCEETPVEVIGNTLHIYFTYELYPKATKQKGLIEAAYEAIKDAIPAEFVAVLALRPTDSNRTRTLLQKHLNDYVARNTFDYFIHKDLGGFLSRELDFYIKNEILVIDDINARTPDEFLKHLTVIKAIKRVGMKLITFLASLENYQKRLWLKKKFVVESNYCITLDRVPESLYTEIAANDAQREEWVRLFAIDEIECDLQHTVLYTVPLTVKFLKENPFLVLDTKFFTAEFKNKLLASIDNIDEQCDGLLINSENFQALELLQEKYRELVKCIYIDPPYNTGDDGFVYKDGYADSCWLSMINDRLMYSDSLMNQSASTMISIGDEEQEYLSSLIRQNVGKSSFVATLIWEKKKKGSFLSGNIAKMKDYVLCYAKNINEFNGYIGEINTETETYPCVNPDNPKSVRSFRAGMKSKYRNPSVFKPAGSVISAGNMTLTLLEDLIIEDSILKQDISIEANWRYSQESLDNFMDSGSLYITQDLYIRRIVVEARNKRLKDLLLRTGEISNEDFRKYDVNNVNKYGWGTNEDANDELHQLFGEQYIVSYPKPSKLITLLLASNRKNNNLILDYFAGSGTTGHAVINLNREDGGKRKYILCEMGEYFNTVTKPRIQKVIYSKDWEDGKPVSREGSSHCFKYMRLEQYEDTLNNLIIQPANISKDNADFYDGYMLGYMLDIETRDSLFNMKWFRNPWNMKLRITRQNETREEKIDVIETFNYLIGLNVTSILHPKKGICTVEGVTRRGERTLVIWRDCDTVDNKAMDDFFKKMNYSTRDTEFDRIYVNGDNNLENLRTDGEQWKVVLTEQEFAKRMFEDC</sequence>
<evidence type="ECO:0000256" key="4">
    <source>
        <dbReference type="SAM" id="Coils"/>
    </source>
</evidence>
<keyword evidence="2" id="KW-0489">Methyltransferase</keyword>
<reference evidence="6" key="2">
    <citation type="submission" date="2021-04" db="EMBL/GenBank/DDBJ databases">
        <authorList>
            <person name="Gilroy R."/>
        </authorList>
    </citation>
    <scope>NUCLEOTIDE SEQUENCE</scope>
    <source>
        <strain evidence="6">ChiHecec2B26-12326</strain>
    </source>
</reference>
<evidence type="ECO:0000313" key="6">
    <source>
        <dbReference type="EMBL" id="HIX86862.1"/>
    </source>
</evidence>
<dbReference type="Pfam" id="PF01555">
    <property type="entry name" value="N6_N4_Mtase"/>
    <property type="match status" value="1"/>
</dbReference>
<comment type="similarity">
    <text evidence="1">Belongs to the N(4)/N(6)-methyltransferase family.</text>
</comment>
<proteinExistence type="inferred from homology"/>
<dbReference type="EMBL" id="DXEN01000072">
    <property type="protein sequence ID" value="HIX86862.1"/>
    <property type="molecule type" value="Genomic_DNA"/>
</dbReference>
<organism evidence="6 7">
    <name type="scientific">Candidatus Parabacteroides intestinigallinarum</name>
    <dbReference type="NCBI Taxonomy" id="2838722"/>
    <lineage>
        <taxon>Bacteria</taxon>
        <taxon>Pseudomonadati</taxon>
        <taxon>Bacteroidota</taxon>
        <taxon>Bacteroidia</taxon>
        <taxon>Bacteroidales</taxon>
        <taxon>Tannerellaceae</taxon>
        <taxon>Parabacteroides</taxon>
    </lineage>
</organism>
<evidence type="ECO:0000256" key="2">
    <source>
        <dbReference type="ARBA" id="ARBA00022603"/>
    </source>
</evidence>
<evidence type="ECO:0000256" key="1">
    <source>
        <dbReference type="ARBA" id="ARBA00006594"/>
    </source>
</evidence>
<dbReference type="GO" id="GO:0008170">
    <property type="term" value="F:N-methyltransferase activity"/>
    <property type="evidence" value="ECO:0007669"/>
    <property type="project" value="InterPro"/>
</dbReference>
<comment type="caution">
    <text evidence="6">The sequence shown here is derived from an EMBL/GenBank/DDBJ whole genome shotgun (WGS) entry which is preliminary data.</text>
</comment>
<dbReference type="Proteomes" id="UP000823847">
    <property type="component" value="Unassembled WGS sequence"/>
</dbReference>
<gene>
    <name evidence="6" type="ORF">H9848_09695</name>
</gene>
<dbReference type="AlphaFoldDB" id="A0A9D2BQN3"/>
<dbReference type="InterPro" id="IPR002941">
    <property type="entry name" value="DNA_methylase_N4/N6"/>
</dbReference>
<dbReference type="PRINTS" id="PR00508">
    <property type="entry name" value="S21N4MTFRASE"/>
</dbReference>
<dbReference type="SUPFAM" id="SSF53335">
    <property type="entry name" value="S-adenosyl-L-methionine-dependent methyltransferases"/>
    <property type="match status" value="1"/>
</dbReference>
<dbReference type="Gene3D" id="3.40.50.150">
    <property type="entry name" value="Vaccinia Virus protein VP39"/>
    <property type="match status" value="1"/>
</dbReference>
<dbReference type="InterPro" id="IPR002052">
    <property type="entry name" value="DNA_methylase_N6_adenine_CS"/>
</dbReference>
<feature type="domain" description="DNA methylase N-4/N-6" evidence="5">
    <location>
        <begin position="471"/>
        <end position="802"/>
    </location>
</feature>
<reference evidence="6" key="1">
    <citation type="journal article" date="2021" name="PeerJ">
        <title>Extensive microbial diversity within the chicken gut microbiome revealed by metagenomics and culture.</title>
        <authorList>
            <person name="Gilroy R."/>
            <person name="Ravi A."/>
            <person name="Getino M."/>
            <person name="Pursley I."/>
            <person name="Horton D.L."/>
            <person name="Alikhan N.F."/>
            <person name="Baker D."/>
            <person name="Gharbi K."/>
            <person name="Hall N."/>
            <person name="Watson M."/>
            <person name="Adriaenssens E.M."/>
            <person name="Foster-Nyarko E."/>
            <person name="Jarju S."/>
            <person name="Secka A."/>
            <person name="Antonio M."/>
            <person name="Oren A."/>
            <person name="Chaudhuri R.R."/>
            <person name="La Ragione R."/>
            <person name="Hildebrand F."/>
            <person name="Pallen M.J."/>
        </authorList>
    </citation>
    <scope>NUCLEOTIDE SEQUENCE</scope>
    <source>
        <strain evidence="6">ChiHecec2B26-12326</strain>
    </source>
</reference>
<keyword evidence="3" id="KW-0808">Transferase</keyword>
<dbReference type="InterPro" id="IPR001091">
    <property type="entry name" value="RM_Methyltransferase"/>
</dbReference>
<feature type="coiled-coil region" evidence="4">
    <location>
        <begin position="43"/>
        <end position="75"/>
    </location>
</feature>